<dbReference type="EMBL" id="AYYR01000010">
    <property type="protein sequence ID" value="KRM77477.1"/>
    <property type="molecule type" value="Genomic_DNA"/>
</dbReference>
<dbReference type="GO" id="GO:0050062">
    <property type="term" value="F:long-chain-fatty-acyl-CoA reductase activity"/>
    <property type="evidence" value="ECO:0007669"/>
    <property type="project" value="UniProtKB-EC"/>
</dbReference>
<comment type="catalytic activity">
    <reaction evidence="2">
        <text>a long-chain fatty aldehyde + NADP(+) + CoA = a long-chain fatty acyl-CoA + NADPH + H(+)</text>
        <dbReference type="Rhea" id="RHEA:15437"/>
        <dbReference type="ChEBI" id="CHEBI:15378"/>
        <dbReference type="ChEBI" id="CHEBI:17176"/>
        <dbReference type="ChEBI" id="CHEBI:57287"/>
        <dbReference type="ChEBI" id="CHEBI:57783"/>
        <dbReference type="ChEBI" id="CHEBI:58349"/>
        <dbReference type="ChEBI" id="CHEBI:83139"/>
        <dbReference type="EC" id="1.2.1.50"/>
    </reaction>
</comment>
<accession>A0A0R2BFG5</accession>
<dbReference type="AlphaFoldDB" id="A0A0R2BFG5"/>
<dbReference type="PATRIC" id="fig|1423733.4.peg.106"/>
<protein>
    <recommendedName>
        <fullName evidence="2">Acyl-CoA reductase</fullName>
        <ecNumber evidence="2">1.2.1.50</ecNumber>
    </recommendedName>
</protein>
<dbReference type="Proteomes" id="UP000051845">
    <property type="component" value="Unassembled WGS sequence"/>
</dbReference>
<dbReference type="Pfam" id="PF05893">
    <property type="entry name" value="LuxC"/>
    <property type="match status" value="1"/>
</dbReference>
<name>A0A0R2BFG5_SECCO</name>
<keyword evidence="2" id="KW-0560">Oxidoreductase</keyword>
<dbReference type="EC" id="1.2.1.50" evidence="2"/>
<dbReference type="RefSeq" id="WP_156405119.1">
    <property type="nucleotide sequence ID" value="NZ_AYYR01000010.1"/>
</dbReference>
<comment type="caution">
    <text evidence="3">The sequence shown here is derived from an EMBL/GenBank/DDBJ whole genome shotgun (WGS) entry which is preliminary data.</text>
</comment>
<evidence type="ECO:0000256" key="2">
    <source>
        <dbReference type="PIRNR" id="PIRNR009414"/>
    </source>
</evidence>
<dbReference type="GO" id="GO:0003995">
    <property type="term" value="F:acyl-CoA dehydrogenase activity"/>
    <property type="evidence" value="ECO:0007669"/>
    <property type="project" value="InterPro"/>
</dbReference>
<dbReference type="GO" id="GO:0008218">
    <property type="term" value="P:bioluminescence"/>
    <property type="evidence" value="ECO:0007669"/>
    <property type="project" value="InterPro"/>
</dbReference>
<evidence type="ECO:0000313" key="3">
    <source>
        <dbReference type="EMBL" id="KRM77477.1"/>
    </source>
</evidence>
<reference evidence="3 4" key="1">
    <citation type="journal article" date="2015" name="Genome Announc.">
        <title>Expanding the biotechnology potential of lactobacilli through comparative genomics of 213 strains and associated genera.</title>
        <authorList>
            <person name="Sun Z."/>
            <person name="Harris H.M."/>
            <person name="McCann A."/>
            <person name="Guo C."/>
            <person name="Argimon S."/>
            <person name="Zhang W."/>
            <person name="Yang X."/>
            <person name="Jeffery I.B."/>
            <person name="Cooney J.C."/>
            <person name="Kagawa T.F."/>
            <person name="Liu W."/>
            <person name="Song Y."/>
            <person name="Salvetti E."/>
            <person name="Wrobel A."/>
            <person name="Rasinkangas P."/>
            <person name="Parkhill J."/>
            <person name="Rea M.C."/>
            <person name="O'Sullivan O."/>
            <person name="Ritari J."/>
            <person name="Douillard F.P."/>
            <person name="Paul Ross R."/>
            <person name="Yang R."/>
            <person name="Briner A.E."/>
            <person name="Felis G.E."/>
            <person name="de Vos W.M."/>
            <person name="Barrangou R."/>
            <person name="Klaenhammer T.R."/>
            <person name="Caufield P.W."/>
            <person name="Cui Y."/>
            <person name="Zhang H."/>
            <person name="O'Toole P.W."/>
        </authorList>
    </citation>
    <scope>NUCLEOTIDE SEQUENCE [LARGE SCALE GENOMIC DNA]</scope>
    <source>
        <strain evidence="3 4">DSM 20515</strain>
    </source>
</reference>
<dbReference type="CDD" id="cd07080">
    <property type="entry name" value="ALDH_Acyl-CoA-Red_LuxC"/>
    <property type="match status" value="1"/>
</dbReference>
<dbReference type="InterPro" id="IPR008670">
    <property type="entry name" value="CoA_reduct_LuxC"/>
</dbReference>
<gene>
    <name evidence="3" type="ORF">FC82_GL000100</name>
</gene>
<evidence type="ECO:0000256" key="1">
    <source>
        <dbReference type="ARBA" id="ARBA00022857"/>
    </source>
</evidence>
<keyword evidence="1 2" id="KW-0521">NADP</keyword>
<sequence length="481" mass="54825">MFDIFNVPANIRFKDFDKKVYHLDNETYQLRYPILKTSDIKNIILEIKQNRLEYLSQLPISNVITIIDQAITRWTDPSYPQRQLALKLLPVITDYDAETIKLEIKRFIRLFRKKELFRFIENELPQSEILDDFHPQRSGSMVKAFGPEATFQVFSGNIPGLQIWSLIMTTLVKSASLGKTSFSEPLFPVLFTQTIAEIDPQLANCMAIIPWHGGTVSLERIATENTEATIVYGSNKTVQSIRPLVPMSKIFLHYGYKISFSMIGKEALTADLYTQTIKQAVEDVAIYDQQSCLSTQAIFVENHGVITPIMVAKMIAAELANYQTKRKRASLTIEQSSAINRERTKYQLENINGVSVQVFTSTQNTDWTVVYHASPGFSSSPLNRFVHVFQIDHLEDVNQYLKPYQAYLQSCAMAVSPTRLFTLANQLGEIGINRVSALGEITRAKPGWHHDGHFNLLDLLHFIDVEPNAEQMSEKYDPDVE</sequence>
<dbReference type="PIRSF" id="PIRSF009414">
    <property type="entry name" value="LuxC"/>
    <property type="match status" value="1"/>
</dbReference>
<organism evidence="3 4">
    <name type="scientific">Secundilactobacillus collinoides DSM 20515 = JCM 1123</name>
    <dbReference type="NCBI Taxonomy" id="1423733"/>
    <lineage>
        <taxon>Bacteria</taxon>
        <taxon>Bacillati</taxon>
        <taxon>Bacillota</taxon>
        <taxon>Bacilli</taxon>
        <taxon>Lactobacillales</taxon>
        <taxon>Lactobacillaceae</taxon>
        <taxon>Secundilactobacillus</taxon>
    </lineage>
</organism>
<comment type="similarity">
    <text evidence="2">Belongs to the LuxC family.</text>
</comment>
<evidence type="ECO:0000313" key="4">
    <source>
        <dbReference type="Proteomes" id="UP000051845"/>
    </source>
</evidence>
<proteinExistence type="inferred from homology"/>